<feature type="transmembrane region" description="Helical" evidence="2">
    <location>
        <begin position="12"/>
        <end position="34"/>
    </location>
</feature>
<feature type="coiled-coil region" evidence="1">
    <location>
        <begin position="433"/>
        <end position="460"/>
    </location>
</feature>
<keyword evidence="2" id="KW-1133">Transmembrane helix</keyword>
<dbReference type="EMBL" id="MN739985">
    <property type="protein sequence ID" value="QHT81572.1"/>
    <property type="molecule type" value="Genomic_DNA"/>
</dbReference>
<keyword evidence="2" id="KW-0472">Membrane</keyword>
<protein>
    <submittedName>
        <fullName evidence="3">Uncharacterized protein</fullName>
    </submittedName>
</protein>
<sequence length="509" mass="57079">MLNKLQHIIHKYNIDSWLCVIILILSIMIVYRIFTTIPSHMQNDGNWHIDKHWYNDGNMHGNMHGSNYEGFESFMPSNIIYGNEIMPSYSTSQNTCTFIFPSIIRLDTIRIYIINNTIPLSATTAVTLQYVDPNGSTQFIRNDANTMGTHITIGFDGVDNFIKIIPVLNSINAQPVYTNQVILTVGDSSTNFALGPCIKYYDFYGRNREDLTYQQFQSQLSTVAKNVTPTNFTTAGSITELSFDKDYLVYSIKLSLDDSTYPNFAQYSADTPFAITVQYTTSIYPSQTLQINDSIITRCDKHSFNNVAPHTIYIYFSTPLIANSIVISAPAISISSITSSTPTPSVTIPPLQFALKPTAALHSLYGTVPSANDITNFQRTAQMASTSNSGGTTNDVCPSMNDMIQKQVQAQQLCDSIEIQDKIKSEQIRLDKNNQYLIKLKTQQDQIDQLNQAISQLNTTRSTRDKSADMARVARYQSQKSSANTVRDIANQRLQSQDANNLHLNVNIN</sequence>
<evidence type="ECO:0000256" key="2">
    <source>
        <dbReference type="SAM" id="Phobius"/>
    </source>
</evidence>
<keyword evidence="1" id="KW-0175">Coiled coil</keyword>
<keyword evidence="2" id="KW-0812">Transmembrane</keyword>
<organism evidence="3">
    <name type="scientific">viral metagenome</name>
    <dbReference type="NCBI Taxonomy" id="1070528"/>
    <lineage>
        <taxon>unclassified sequences</taxon>
        <taxon>metagenomes</taxon>
        <taxon>organismal metagenomes</taxon>
    </lineage>
</organism>
<evidence type="ECO:0000256" key="1">
    <source>
        <dbReference type="SAM" id="Coils"/>
    </source>
</evidence>
<reference evidence="3" key="1">
    <citation type="journal article" date="2020" name="Nature">
        <title>Giant virus diversity and host interactions through global metagenomics.</title>
        <authorList>
            <person name="Schulz F."/>
            <person name="Roux S."/>
            <person name="Paez-Espino D."/>
            <person name="Jungbluth S."/>
            <person name="Walsh D.A."/>
            <person name="Denef V.J."/>
            <person name="McMahon K.D."/>
            <person name="Konstantinidis K.T."/>
            <person name="Eloe-Fadrosh E.A."/>
            <person name="Kyrpides N.C."/>
            <person name="Woyke T."/>
        </authorList>
    </citation>
    <scope>NUCLEOTIDE SEQUENCE</scope>
    <source>
        <strain evidence="3">GVMAG-M-3300023184-13</strain>
    </source>
</reference>
<proteinExistence type="predicted"/>
<dbReference type="AlphaFoldDB" id="A0A6C0HLR1"/>
<accession>A0A6C0HLR1</accession>
<evidence type="ECO:0000313" key="3">
    <source>
        <dbReference type="EMBL" id="QHT81572.1"/>
    </source>
</evidence>
<name>A0A6C0HLR1_9ZZZZ</name>